<comment type="caution">
    <text evidence="1">The sequence shown here is derived from an EMBL/GenBank/DDBJ whole genome shotgun (WGS) entry which is preliminary data.</text>
</comment>
<accession>A0A5J4R249</accession>
<reference evidence="1" key="1">
    <citation type="submission" date="2019-03" db="EMBL/GenBank/DDBJ databases">
        <title>Single cell metagenomics reveals metabolic interactions within the superorganism composed of flagellate Streblomastix strix and complex community of Bacteroidetes bacteria on its surface.</title>
        <authorList>
            <person name="Treitli S.C."/>
            <person name="Kolisko M."/>
            <person name="Husnik F."/>
            <person name="Keeling P."/>
            <person name="Hampl V."/>
        </authorList>
    </citation>
    <scope>NUCLEOTIDE SEQUENCE</scope>
    <source>
        <strain evidence="1">STM</strain>
    </source>
</reference>
<feature type="non-terminal residue" evidence="1">
    <location>
        <position position="1"/>
    </location>
</feature>
<sequence>NSRHVNEEIIEHARQNEKPVLDYPQTFEEYANKKNGISFHA</sequence>
<gene>
    <name evidence="1" type="ORF">EZS27_023271</name>
</gene>
<dbReference type="EMBL" id="SNRY01001933">
    <property type="protein sequence ID" value="KAA6327772.1"/>
    <property type="molecule type" value="Genomic_DNA"/>
</dbReference>
<protein>
    <submittedName>
        <fullName evidence="1">Uncharacterized protein</fullName>
    </submittedName>
</protein>
<proteinExistence type="predicted"/>
<dbReference type="AlphaFoldDB" id="A0A5J4R249"/>
<name>A0A5J4R249_9ZZZZ</name>
<organism evidence="1">
    <name type="scientific">termite gut metagenome</name>
    <dbReference type="NCBI Taxonomy" id="433724"/>
    <lineage>
        <taxon>unclassified sequences</taxon>
        <taxon>metagenomes</taxon>
        <taxon>organismal metagenomes</taxon>
    </lineage>
</organism>
<evidence type="ECO:0000313" key="1">
    <source>
        <dbReference type="EMBL" id="KAA6327772.1"/>
    </source>
</evidence>